<reference evidence="3" key="1">
    <citation type="submission" date="2010-11" db="EMBL/GenBank/DDBJ databases">
        <title>Complete genome sequence of Candidatus Liberibacter solanacearum CLso-ZC1.</title>
        <authorList>
            <person name="Lin H."/>
            <person name="Doddapaneni H.V."/>
            <person name="Lou B."/>
            <person name="Civerolo E.L."/>
            <person name="Chen C."/>
            <person name="Duan Y."/>
            <person name="Zhou L."/>
            <person name="Glynn J."/>
        </authorList>
    </citation>
    <scope>NUCLEOTIDE SEQUENCE [LARGE SCALE GENOMIC DNA]</scope>
    <source>
        <strain evidence="3">CLso-ZC1</strain>
    </source>
</reference>
<keyword evidence="1" id="KW-1133">Transmembrane helix</keyword>
<dbReference type="RefSeq" id="WP_013461977.1">
    <property type="nucleotide sequence ID" value="NC_014774.1"/>
</dbReference>
<reference evidence="2 3" key="3">
    <citation type="journal article" date="2011" name="PLoS ONE">
        <title>The Complete Genome Sequence of 'Candidatus Liberibacter solanacearum', the Bacterium Associated with Potato Zebra Chip Disease.</title>
        <authorList>
            <person name="Lin H."/>
            <person name="Lou B."/>
            <person name="Glynn J.M."/>
            <person name="Doddapaneni H."/>
            <person name="Civerolo E.L."/>
            <person name="Chen C."/>
            <person name="Duan Y."/>
            <person name="Zhou L."/>
            <person name="Vahling C.M."/>
        </authorList>
    </citation>
    <scope>NUCLEOTIDE SEQUENCE [LARGE SCALE GENOMIC DNA]</scope>
    <source>
        <strain evidence="2 3">CLso-ZC1</strain>
    </source>
</reference>
<feature type="transmembrane region" description="Helical" evidence="1">
    <location>
        <begin position="25"/>
        <end position="47"/>
    </location>
</feature>
<dbReference type="GeneID" id="96886640"/>
<dbReference type="EMBL" id="CP002371">
    <property type="protein sequence ID" value="ADR52321.1"/>
    <property type="molecule type" value="Genomic_DNA"/>
</dbReference>
<name>E4UD81_LIBSC</name>
<dbReference type="STRING" id="658172.CKC_02860"/>
<organism evidence="2 3">
    <name type="scientific">Liberibacter solanacearum (strain CLso-ZC1)</name>
    <dbReference type="NCBI Taxonomy" id="658172"/>
    <lineage>
        <taxon>Bacteria</taxon>
        <taxon>Pseudomonadati</taxon>
        <taxon>Pseudomonadota</taxon>
        <taxon>Alphaproteobacteria</taxon>
        <taxon>Hyphomicrobiales</taxon>
        <taxon>Rhizobiaceae</taxon>
        <taxon>Liberibacter</taxon>
    </lineage>
</organism>
<dbReference type="Proteomes" id="UP000007038">
    <property type="component" value="Chromosome"/>
</dbReference>
<evidence type="ECO:0000313" key="2">
    <source>
        <dbReference type="EMBL" id="ADR52321.1"/>
    </source>
</evidence>
<proteinExistence type="predicted"/>
<evidence type="ECO:0000313" key="3">
    <source>
        <dbReference type="Proteomes" id="UP000007038"/>
    </source>
</evidence>
<reference key="2">
    <citation type="submission" date="2010-11" db="EMBL/GenBank/DDBJ databases">
        <authorList>
            <person name="Lin H."/>
            <person name="Doddapaneni H.V."/>
            <person name="Lou B."/>
            <person name="Civerolo E.L."/>
            <person name="Chen C."/>
            <person name="Duan Y."/>
            <person name="Zhou L."/>
            <person name="Glynn J."/>
        </authorList>
    </citation>
    <scope>NUCLEOTIDE SEQUENCE</scope>
    <source>
        <strain>CLso-ZC1</strain>
    </source>
</reference>
<dbReference type="HOGENOM" id="CLU_3026813_0_0_5"/>
<keyword evidence="1" id="KW-0812">Transmembrane</keyword>
<keyword evidence="1" id="KW-0472">Membrane</keyword>
<dbReference type="AlphaFoldDB" id="E4UD81"/>
<protein>
    <submittedName>
        <fullName evidence="2">Uncharacterized protein</fullName>
    </submittedName>
</protein>
<accession>E4UD81</accession>
<gene>
    <name evidence="2" type="ordered locus">CKC_02860</name>
</gene>
<evidence type="ECO:0000256" key="1">
    <source>
        <dbReference type="SAM" id="Phobius"/>
    </source>
</evidence>
<sequence length="55" mass="6013">MCGGDYRQQKGIEEIFNLLNTSKGLASFIKTSGAITASLSAIIYALYNLKNWIKG</sequence>
<dbReference type="KEGG" id="lso:CKC_02860"/>